<organism evidence="4 5">
    <name type="scientific">Microbacterium candidum</name>
    <dbReference type="NCBI Taxonomy" id="3041922"/>
    <lineage>
        <taxon>Bacteria</taxon>
        <taxon>Bacillati</taxon>
        <taxon>Actinomycetota</taxon>
        <taxon>Actinomycetes</taxon>
        <taxon>Micrococcales</taxon>
        <taxon>Microbacteriaceae</taxon>
        <taxon>Microbacterium</taxon>
    </lineage>
</organism>
<dbReference type="SUPFAM" id="SSF53756">
    <property type="entry name" value="UDP-Glycosyltransferase/glycogen phosphorylase"/>
    <property type="match status" value="1"/>
</dbReference>
<reference evidence="4 5" key="1">
    <citation type="submission" date="2023-06" db="EMBL/GenBank/DDBJ databases">
        <title>Microbacterium sp. nov., isolated from a waste landfill.</title>
        <authorList>
            <person name="Wen W."/>
        </authorList>
    </citation>
    <scope>NUCLEOTIDE SEQUENCE [LARGE SCALE GENOMIC DNA]</scope>
    <source>
        <strain evidence="4 5">ASV49</strain>
    </source>
</reference>
<dbReference type="EC" id="2.4.-.-" evidence="4"/>
<gene>
    <name evidence="4" type="ORF">QSV35_02945</name>
</gene>
<dbReference type="Proteomes" id="UP001235064">
    <property type="component" value="Unassembled WGS sequence"/>
</dbReference>
<dbReference type="InterPro" id="IPR028098">
    <property type="entry name" value="Glyco_trans_4-like_N"/>
</dbReference>
<evidence type="ECO:0000313" key="5">
    <source>
        <dbReference type="Proteomes" id="UP001235064"/>
    </source>
</evidence>
<name>A0ABT7MV04_9MICO</name>
<proteinExistence type="predicted"/>
<feature type="domain" description="Glycosyltransferase subfamily 4-like N-terminal" evidence="3">
    <location>
        <begin position="26"/>
        <end position="189"/>
    </location>
</feature>
<dbReference type="EMBL" id="JASXSZ010000001">
    <property type="protein sequence ID" value="MDL9978278.1"/>
    <property type="molecule type" value="Genomic_DNA"/>
</dbReference>
<keyword evidence="2 4" id="KW-0808">Transferase</keyword>
<evidence type="ECO:0000256" key="1">
    <source>
        <dbReference type="ARBA" id="ARBA00022676"/>
    </source>
</evidence>
<dbReference type="Pfam" id="PF13439">
    <property type="entry name" value="Glyco_transf_4"/>
    <property type="match status" value="1"/>
</dbReference>
<sequence>MPGERVIHLITPGDHFSPRTGSAIPTVVDGLARAAERAGAPRHAVVLDESTWTPRYDSADIIEYVRAPGPTRLERYTDPLRGRMGMPRAAGARYYEPLAAAVSDLPPSVVLAHNAPIVPWLLRDSAHTVVLYAHNDLWGTYSRAEAGRALRDAAAIVCVSESLASTTRERVPAGIAERIHVVRSGVDPQQFTPRVARADGPVRIAFMGRVIPDKGPDVLLRAASELDSAHAEIVIIGRPGFAADAPLSDYERELRRLAGESRIPVRFAGFAARTELAEELRAVDVFVVPSRWNEPATLTVGEALATGLPTVASDIGGIPEMLGDAGMLVPADDPPALAAALRGLLADPDARGRWSQKARARAEARDWSWSWTHLSHVLDGL</sequence>
<keyword evidence="5" id="KW-1185">Reference proteome</keyword>
<dbReference type="PANTHER" id="PTHR12526">
    <property type="entry name" value="GLYCOSYLTRANSFERASE"/>
    <property type="match status" value="1"/>
</dbReference>
<dbReference type="Gene3D" id="3.40.50.2000">
    <property type="entry name" value="Glycogen Phosphorylase B"/>
    <property type="match status" value="2"/>
</dbReference>
<protein>
    <submittedName>
        <fullName evidence="4">Glycosyltransferase family 4 protein</fullName>
        <ecNumber evidence="4">2.4.-.-</ecNumber>
    </submittedName>
</protein>
<keyword evidence="1 4" id="KW-0328">Glycosyltransferase</keyword>
<evidence type="ECO:0000313" key="4">
    <source>
        <dbReference type="EMBL" id="MDL9978278.1"/>
    </source>
</evidence>
<comment type="caution">
    <text evidence="4">The sequence shown here is derived from an EMBL/GenBank/DDBJ whole genome shotgun (WGS) entry which is preliminary data.</text>
</comment>
<dbReference type="PANTHER" id="PTHR12526:SF636">
    <property type="entry name" value="BLL3647 PROTEIN"/>
    <property type="match status" value="1"/>
</dbReference>
<dbReference type="Pfam" id="PF13692">
    <property type="entry name" value="Glyco_trans_1_4"/>
    <property type="match status" value="1"/>
</dbReference>
<dbReference type="GO" id="GO:0016757">
    <property type="term" value="F:glycosyltransferase activity"/>
    <property type="evidence" value="ECO:0007669"/>
    <property type="project" value="UniProtKB-KW"/>
</dbReference>
<evidence type="ECO:0000259" key="3">
    <source>
        <dbReference type="Pfam" id="PF13439"/>
    </source>
</evidence>
<evidence type="ECO:0000256" key="2">
    <source>
        <dbReference type="ARBA" id="ARBA00022679"/>
    </source>
</evidence>
<dbReference type="RefSeq" id="WP_286286544.1">
    <property type="nucleotide sequence ID" value="NZ_JASXSZ010000001.1"/>
</dbReference>
<dbReference type="CDD" id="cd03801">
    <property type="entry name" value="GT4_PimA-like"/>
    <property type="match status" value="1"/>
</dbReference>
<accession>A0ABT7MV04</accession>